<dbReference type="AlphaFoldDB" id="A0A8J7MRQ7"/>
<evidence type="ECO:0000256" key="3">
    <source>
        <dbReference type="ARBA" id="ARBA00022448"/>
    </source>
</evidence>
<keyword evidence="13" id="KW-1185">Reference proteome</keyword>
<dbReference type="Pfam" id="PF00127">
    <property type="entry name" value="Copper-bind"/>
    <property type="match status" value="1"/>
</dbReference>
<dbReference type="InterPro" id="IPR002386">
    <property type="entry name" value="Amicyanin/Pseudoazurin"/>
</dbReference>
<dbReference type="InterPro" id="IPR008972">
    <property type="entry name" value="Cupredoxin"/>
</dbReference>
<accession>A0A8J7MRQ7</accession>
<keyword evidence="5" id="KW-0574">Periplasm</keyword>
<dbReference type="InterPro" id="IPR028871">
    <property type="entry name" value="BlueCu_1_BS"/>
</dbReference>
<evidence type="ECO:0000256" key="5">
    <source>
        <dbReference type="ARBA" id="ARBA00022764"/>
    </source>
</evidence>
<feature type="chain" id="PRO_5035302512" description="Pseudoazurin" evidence="10">
    <location>
        <begin position="27"/>
        <end position="149"/>
    </location>
</feature>
<keyword evidence="7 9" id="KW-0186">Copper</keyword>
<keyword evidence="3" id="KW-0813">Transport</keyword>
<evidence type="ECO:0000256" key="10">
    <source>
        <dbReference type="SAM" id="SignalP"/>
    </source>
</evidence>
<sequence length="149" mass="15636">MKLITFLAVPALGLALGLALAAPALAAEFEVHMKNKGEAGAMVFEPGFVKAAPGDVIHFIPTDKSHNVEAIKDILPAGVEVFKSQISEGYDLTVTEAGLYGVKCTPHFAMGMVALIQVGDAPANLDAAKTAKLPKKARERLDADIAQVK</sequence>
<organism evidence="12 13">
    <name type="scientific">Fuscibacter oryzae</name>
    <dbReference type="NCBI Taxonomy" id="2803939"/>
    <lineage>
        <taxon>Bacteria</taxon>
        <taxon>Pseudomonadati</taxon>
        <taxon>Pseudomonadota</taxon>
        <taxon>Alphaproteobacteria</taxon>
        <taxon>Rhodobacterales</taxon>
        <taxon>Paracoccaceae</taxon>
        <taxon>Fuscibacter</taxon>
    </lineage>
</organism>
<feature type="signal peptide" evidence="10">
    <location>
        <begin position="1"/>
        <end position="26"/>
    </location>
</feature>
<evidence type="ECO:0000256" key="9">
    <source>
        <dbReference type="PIRSR" id="PIRSR602386-1"/>
    </source>
</evidence>
<comment type="caution">
    <text evidence="12">The sequence shown here is derived from an EMBL/GenBank/DDBJ whole genome shotgun (WGS) entry which is preliminary data.</text>
</comment>
<feature type="domain" description="Blue (type 1) copper" evidence="11">
    <location>
        <begin position="31"/>
        <end position="118"/>
    </location>
</feature>
<feature type="binding site" evidence="9">
    <location>
        <position position="66"/>
    </location>
    <ligand>
        <name>Cu cation</name>
        <dbReference type="ChEBI" id="CHEBI:23378"/>
    </ligand>
</feature>
<evidence type="ECO:0000313" key="13">
    <source>
        <dbReference type="Proteomes" id="UP000619033"/>
    </source>
</evidence>
<keyword evidence="4 9" id="KW-0479">Metal-binding</keyword>
<proteinExistence type="predicted"/>
<evidence type="ECO:0000256" key="1">
    <source>
        <dbReference type="ARBA" id="ARBA00004418"/>
    </source>
</evidence>
<evidence type="ECO:0000256" key="7">
    <source>
        <dbReference type="ARBA" id="ARBA00023008"/>
    </source>
</evidence>
<dbReference type="InterPro" id="IPR000923">
    <property type="entry name" value="BlueCu_1"/>
</dbReference>
<dbReference type="PRINTS" id="PR00155">
    <property type="entry name" value="AMICYANIN"/>
</dbReference>
<evidence type="ECO:0000256" key="2">
    <source>
        <dbReference type="ARBA" id="ARBA00016984"/>
    </source>
</evidence>
<reference evidence="12" key="1">
    <citation type="submission" date="2021-01" db="EMBL/GenBank/DDBJ databases">
        <title>Genome seq and assembly of Tabrizicola sp. KVB23.</title>
        <authorList>
            <person name="Chhetri G."/>
        </authorList>
    </citation>
    <scope>NUCLEOTIDE SEQUENCE</scope>
    <source>
        <strain evidence="12">KVB23</strain>
    </source>
</reference>
<dbReference type="PRINTS" id="PR00156">
    <property type="entry name" value="COPPERBLUE"/>
</dbReference>
<dbReference type="InterPro" id="IPR012745">
    <property type="entry name" value="Pseudoazurin"/>
</dbReference>
<dbReference type="NCBIfam" id="TIGR02375">
    <property type="entry name" value="pseudoazurin"/>
    <property type="match status" value="1"/>
</dbReference>
<dbReference type="SUPFAM" id="SSF49503">
    <property type="entry name" value="Cupredoxins"/>
    <property type="match status" value="1"/>
</dbReference>
<dbReference type="EMBL" id="JAESVP010000005">
    <property type="protein sequence ID" value="MBL4928753.1"/>
    <property type="molecule type" value="Genomic_DNA"/>
</dbReference>
<evidence type="ECO:0000256" key="6">
    <source>
        <dbReference type="ARBA" id="ARBA00022982"/>
    </source>
</evidence>
<gene>
    <name evidence="12" type="ORF">JI744_11615</name>
</gene>
<evidence type="ECO:0000256" key="4">
    <source>
        <dbReference type="ARBA" id="ARBA00022723"/>
    </source>
</evidence>
<dbReference type="GO" id="GO:0009055">
    <property type="term" value="F:electron transfer activity"/>
    <property type="evidence" value="ECO:0007669"/>
    <property type="project" value="InterPro"/>
</dbReference>
<evidence type="ECO:0000256" key="8">
    <source>
        <dbReference type="NCBIfam" id="TIGR02375"/>
    </source>
</evidence>
<dbReference type="RefSeq" id="WP_202661071.1">
    <property type="nucleotide sequence ID" value="NZ_JAESVP010000005.1"/>
</dbReference>
<evidence type="ECO:0000259" key="11">
    <source>
        <dbReference type="Pfam" id="PF00127"/>
    </source>
</evidence>
<dbReference type="CDD" id="cd04218">
    <property type="entry name" value="Pseudoazurin"/>
    <property type="match status" value="1"/>
</dbReference>
<comment type="cofactor">
    <cofactor evidence="9">
        <name>Cu cation</name>
        <dbReference type="ChEBI" id="CHEBI:23378"/>
    </cofactor>
    <text evidence="9">Binds 1 copper ion per subunit.</text>
</comment>
<dbReference type="GO" id="GO:0005507">
    <property type="term" value="F:copper ion binding"/>
    <property type="evidence" value="ECO:0007669"/>
    <property type="project" value="UniProtKB-UniRule"/>
</dbReference>
<comment type="subcellular location">
    <subcellularLocation>
        <location evidence="1">Periplasm</location>
    </subcellularLocation>
</comment>
<dbReference type="Gene3D" id="2.60.40.420">
    <property type="entry name" value="Cupredoxins - blue copper proteins"/>
    <property type="match status" value="1"/>
</dbReference>
<protein>
    <recommendedName>
        <fullName evidence="2 8">Pseudoazurin</fullName>
    </recommendedName>
</protein>
<keyword evidence="10" id="KW-0732">Signal</keyword>
<dbReference type="InterPro" id="IPR001235">
    <property type="entry name" value="Copper_blue_Plastocyanin"/>
</dbReference>
<dbReference type="PROSITE" id="PS00196">
    <property type="entry name" value="COPPER_BLUE"/>
    <property type="match status" value="1"/>
</dbReference>
<dbReference type="Proteomes" id="UP000619033">
    <property type="component" value="Unassembled WGS sequence"/>
</dbReference>
<feature type="binding site" evidence="9">
    <location>
        <position position="112"/>
    </location>
    <ligand>
        <name>Cu cation</name>
        <dbReference type="ChEBI" id="CHEBI:23378"/>
    </ligand>
</feature>
<feature type="binding site" evidence="9">
    <location>
        <position position="107"/>
    </location>
    <ligand>
        <name>Cu cation</name>
        <dbReference type="ChEBI" id="CHEBI:23378"/>
    </ligand>
</feature>
<feature type="binding site" evidence="9">
    <location>
        <position position="104"/>
    </location>
    <ligand>
        <name>Cu cation</name>
        <dbReference type="ChEBI" id="CHEBI:23378"/>
    </ligand>
</feature>
<name>A0A8J7MRQ7_9RHOB</name>
<keyword evidence="6" id="KW-0249">Electron transport</keyword>
<evidence type="ECO:0000313" key="12">
    <source>
        <dbReference type="EMBL" id="MBL4928753.1"/>
    </source>
</evidence>
<dbReference type="GO" id="GO:0042597">
    <property type="term" value="C:periplasmic space"/>
    <property type="evidence" value="ECO:0007669"/>
    <property type="project" value="UniProtKB-SubCell"/>
</dbReference>